<organism evidence="5 6">
    <name type="scientific">Scytalidium lignicola</name>
    <name type="common">Hyphomycete</name>
    <dbReference type="NCBI Taxonomy" id="5539"/>
    <lineage>
        <taxon>Eukaryota</taxon>
        <taxon>Fungi</taxon>
        <taxon>Dikarya</taxon>
        <taxon>Ascomycota</taxon>
        <taxon>Pezizomycotina</taxon>
        <taxon>Leotiomycetes</taxon>
        <taxon>Leotiomycetes incertae sedis</taxon>
        <taxon>Scytalidium</taxon>
    </lineage>
</organism>
<dbReference type="NCBIfam" id="TIGR01179">
    <property type="entry name" value="galE"/>
    <property type="match status" value="1"/>
</dbReference>
<evidence type="ECO:0000256" key="2">
    <source>
        <dbReference type="ARBA" id="ARBA00023027"/>
    </source>
</evidence>
<dbReference type="SUPFAM" id="SSF51735">
    <property type="entry name" value="NAD(P)-binding Rossmann-fold domains"/>
    <property type="match status" value="1"/>
</dbReference>
<dbReference type="PANTHER" id="PTHR43725">
    <property type="entry name" value="UDP-GLUCOSE 4-EPIMERASE"/>
    <property type="match status" value="1"/>
</dbReference>
<dbReference type="Proteomes" id="UP000258309">
    <property type="component" value="Unassembled WGS sequence"/>
</dbReference>
<evidence type="ECO:0000256" key="3">
    <source>
        <dbReference type="ARBA" id="ARBA00023235"/>
    </source>
</evidence>
<accession>A0A3E2H418</accession>
<dbReference type="Gene3D" id="3.90.25.10">
    <property type="entry name" value="UDP-galactose 4-epimerase, domain 1"/>
    <property type="match status" value="1"/>
</dbReference>
<evidence type="ECO:0000259" key="4">
    <source>
        <dbReference type="Pfam" id="PF01370"/>
    </source>
</evidence>
<feature type="domain" description="NAD-dependent epimerase/dehydratase" evidence="4">
    <location>
        <begin position="68"/>
        <end position="356"/>
    </location>
</feature>
<comment type="caution">
    <text evidence="5">The sequence shown here is derived from an EMBL/GenBank/DDBJ whole genome shotgun (WGS) entry which is preliminary data.</text>
</comment>
<feature type="non-terminal residue" evidence="5">
    <location>
        <position position="1"/>
    </location>
</feature>
<gene>
    <name evidence="5" type="ORF">B7463_g8367</name>
</gene>
<dbReference type="CDD" id="cd05247">
    <property type="entry name" value="UDP_G4E_1_SDR_e"/>
    <property type="match status" value="1"/>
</dbReference>
<evidence type="ECO:0000313" key="6">
    <source>
        <dbReference type="Proteomes" id="UP000258309"/>
    </source>
</evidence>
<dbReference type="EMBL" id="NCSJ02000182">
    <property type="protein sequence ID" value="RFU27982.1"/>
    <property type="molecule type" value="Genomic_DNA"/>
</dbReference>
<dbReference type="AlphaFoldDB" id="A0A3E2H418"/>
<keyword evidence="6" id="KW-1185">Reference proteome</keyword>
<dbReference type="STRING" id="5539.A0A3E2H418"/>
<dbReference type="GO" id="GO:0006012">
    <property type="term" value="P:galactose metabolic process"/>
    <property type="evidence" value="ECO:0007669"/>
    <property type="project" value="InterPro"/>
</dbReference>
<dbReference type="PANTHER" id="PTHR43725:SF3">
    <property type="entry name" value="UDP-GLUCOSE 4-EPIMERASE (EUROFUNG)"/>
    <property type="match status" value="1"/>
</dbReference>
<dbReference type="GO" id="GO:0003978">
    <property type="term" value="F:UDP-glucose 4-epimerase activity"/>
    <property type="evidence" value="ECO:0007669"/>
    <property type="project" value="InterPro"/>
</dbReference>
<feature type="non-terminal residue" evidence="5">
    <location>
        <position position="433"/>
    </location>
</feature>
<dbReference type="GO" id="GO:0005829">
    <property type="term" value="C:cytosol"/>
    <property type="evidence" value="ECO:0007669"/>
    <property type="project" value="TreeGrafter"/>
</dbReference>
<dbReference type="Gene3D" id="3.40.50.720">
    <property type="entry name" value="NAD(P)-binding Rossmann-like Domain"/>
    <property type="match status" value="1"/>
</dbReference>
<dbReference type="InterPro" id="IPR001509">
    <property type="entry name" value="Epimerase_deHydtase"/>
</dbReference>
<proteinExistence type="predicted"/>
<reference evidence="5 6" key="1">
    <citation type="submission" date="2018-05" db="EMBL/GenBank/DDBJ databases">
        <title>Draft genome sequence of Scytalidium lignicola DSM 105466, a ubiquitous saprotrophic fungus.</title>
        <authorList>
            <person name="Buettner E."/>
            <person name="Gebauer A.M."/>
            <person name="Hofrichter M."/>
            <person name="Liers C."/>
            <person name="Kellner H."/>
        </authorList>
    </citation>
    <scope>NUCLEOTIDE SEQUENCE [LARGE SCALE GENOMIC DNA]</scope>
    <source>
        <strain evidence="5 6">DSM 105466</strain>
    </source>
</reference>
<keyword evidence="3" id="KW-0413">Isomerase</keyword>
<dbReference type="OrthoDB" id="9402762at2759"/>
<evidence type="ECO:0000256" key="1">
    <source>
        <dbReference type="ARBA" id="ARBA00001911"/>
    </source>
</evidence>
<evidence type="ECO:0000313" key="5">
    <source>
        <dbReference type="EMBL" id="RFU27982.1"/>
    </source>
</evidence>
<dbReference type="Pfam" id="PF01370">
    <property type="entry name" value="Epimerase"/>
    <property type="match status" value="1"/>
</dbReference>
<comment type="cofactor">
    <cofactor evidence="1">
        <name>NAD(+)</name>
        <dbReference type="ChEBI" id="CHEBI:57540"/>
    </cofactor>
</comment>
<sequence length="433" mass="46944">MYENSCLPAKSLSSRASSHISLSAPSTPFSESCLSLSTVATPATEVSALFGNAQSSSSFNESSGDDFILVVGGLGYIGSHTSWELLKAGQNVIIIDNLSNSNLDVFHKLRSLRNRHFKTRRSRPLLDFFKADYRDQQQLRPILTRYGNPLASHVESSQSTISGVIHFAAYKSVGESFEKPLEYYANNVGGMIDFCTTLAEFNIKTFIFSSSATVYGSLASKEGRFVEKQCDRSSCVGLTNPYGRTKWMCEAILNDLAASDPSWTIMALRYFNPIGCDPSGLLGEDPRDTPNNLMPIVIKAMMGESPALNIFGTDWDTPDGTAIRDFIHVSDLANGHLAALKAAKSFTSGYHTFNLGTGSGHSVKNVINAMEQASGRTVPIKVSGRRKGDIGVCVAESSKSAVMLGWKAERTLNDACEDICRYLKLNDTGGISA</sequence>
<name>A0A3E2H418_SCYLI</name>
<dbReference type="InterPro" id="IPR005886">
    <property type="entry name" value="UDP_G4E"/>
</dbReference>
<dbReference type="InterPro" id="IPR036291">
    <property type="entry name" value="NAD(P)-bd_dom_sf"/>
</dbReference>
<keyword evidence="2" id="KW-0520">NAD</keyword>
<dbReference type="OMA" id="VINAMEQ"/>
<protein>
    <recommendedName>
        <fullName evidence="4">NAD-dependent epimerase/dehydratase domain-containing protein</fullName>
    </recommendedName>
</protein>